<dbReference type="SMART" id="SM00740">
    <property type="entry name" value="PASTA"/>
    <property type="match status" value="2"/>
</dbReference>
<comment type="catalytic activity">
    <reaction evidence="6">
        <text>Preferential cleavage: (Ac)2-L-Lys-D-Ala-|-D-Ala. Also transpeptidation of peptidyl-alanyl moieties that are N-acyl substituents of D-alanine.</text>
        <dbReference type="EC" id="3.4.16.4"/>
    </reaction>
</comment>
<dbReference type="SUPFAM" id="SSF56519">
    <property type="entry name" value="Penicillin binding protein dimerisation domain"/>
    <property type="match status" value="1"/>
</dbReference>
<comment type="subcellular location">
    <subcellularLocation>
        <location evidence="1">Membrane</location>
    </subcellularLocation>
</comment>
<feature type="region of interest" description="Disordered" evidence="7">
    <location>
        <begin position="710"/>
        <end position="733"/>
    </location>
</feature>
<evidence type="ECO:0000256" key="1">
    <source>
        <dbReference type="ARBA" id="ARBA00004370"/>
    </source>
</evidence>
<dbReference type="SUPFAM" id="SSF54184">
    <property type="entry name" value="Penicillin-binding protein 2x (pbp-2x), c-terminal domain"/>
    <property type="match status" value="2"/>
</dbReference>
<dbReference type="Gene3D" id="3.90.1310.10">
    <property type="entry name" value="Penicillin-binding protein 2a (Domain 2)"/>
    <property type="match status" value="1"/>
</dbReference>
<dbReference type="RefSeq" id="WP_161919025.1">
    <property type="nucleotide sequence ID" value="NZ_JAACYS010000001.1"/>
</dbReference>
<dbReference type="Pfam" id="PF00905">
    <property type="entry name" value="Transpeptidase"/>
    <property type="match status" value="1"/>
</dbReference>
<evidence type="ECO:0000256" key="4">
    <source>
        <dbReference type="ARBA" id="ARBA00012448"/>
    </source>
</evidence>
<dbReference type="Pfam" id="PF03717">
    <property type="entry name" value="PBP_dimer"/>
    <property type="match status" value="1"/>
</dbReference>
<dbReference type="SUPFAM" id="SSF56601">
    <property type="entry name" value="beta-lactamase/transpeptidase-like"/>
    <property type="match status" value="1"/>
</dbReference>
<accession>A0ABW9ZYE3</accession>
<dbReference type="EC" id="3.4.16.4" evidence="4"/>
<dbReference type="PANTHER" id="PTHR30627:SF26">
    <property type="entry name" value="PENICILLIN-BINDING PROTEIN 2B"/>
    <property type="match status" value="1"/>
</dbReference>
<name>A0ABW9ZYE3_9BACI</name>
<reference evidence="9 10" key="1">
    <citation type="submission" date="2020-01" db="EMBL/GenBank/DDBJ databases">
        <title>A novel Bacillus sp. from Pasinler.</title>
        <authorList>
            <person name="Adiguzel A."/>
            <person name="Ay H."/>
            <person name="Baltaci M.O."/>
        </authorList>
    </citation>
    <scope>NUCLEOTIDE SEQUENCE [LARGE SCALE GENOMIC DNA]</scope>
    <source>
        <strain evidence="9 10">P1</strain>
    </source>
</reference>
<evidence type="ECO:0000313" key="9">
    <source>
        <dbReference type="EMBL" id="NCU16189.1"/>
    </source>
</evidence>
<feature type="compositionally biased region" description="Basic and acidic residues" evidence="7">
    <location>
        <begin position="714"/>
        <end position="733"/>
    </location>
</feature>
<dbReference type="Gene3D" id="3.40.710.10">
    <property type="entry name" value="DD-peptidase/beta-lactamase superfamily"/>
    <property type="match status" value="1"/>
</dbReference>
<keyword evidence="10" id="KW-1185">Reference proteome</keyword>
<evidence type="ECO:0000256" key="6">
    <source>
        <dbReference type="ARBA" id="ARBA00034000"/>
    </source>
</evidence>
<evidence type="ECO:0000256" key="7">
    <source>
        <dbReference type="SAM" id="MobiDB-lite"/>
    </source>
</evidence>
<dbReference type="CDD" id="cd06575">
    <property type="entry name" value="PASTA_Pbp2x-like_2"/>
    <property type="match status" value="1"/>
</dbReference>
<dbReference type="InterPro" id="IPR050515">
    <property type="entry name" value="Beta-lactam/transpept"/>
</dbReference>
<evidence type="ECO:0000256" key="3">
    <source>
        <dbReference type="ARBA" id="ARBA00007171"/>
    </source>
</evidence>
<keyword evidence="5" id="KW-0472">Membrane</keyword>
<dbReference type="Gene3D" id="3.30.70.2110">
    <property type="match status" value="1"/>
</dbReference>
<evidence type="ECO:0000259" key="8">
    <source>
        <dbReference type="PROSITE" id="PS51178"/>
    </source>
</evidence>
<dbReference type="Gene3D" id="2.20.70.70">
    <property type="match status" value="1"/>
</dbReference>
<dbReference type="InterPro" id="IPR001460">
    <property type="entry name" value="PCN-bd_Tpept"/>
</dbReference>
<dbReference type="CDD" id="cd06576">
    <property type="entry name" value="PASTA_Pbp2x-like_1"/>
    <property type="match status" value="1"/>
</dbReference>
<protein>
    <recommendedName>
        <fullName evidence="4">serine-type D-Ala-D-Ala carboxypeptidase</fullName>
        <ecNumber evidence="4">3.4.16.4</ecNumber>
    </recommendedName>
</protein>
<dbReference type="Pfam" id="PF03793">
    <property type="entry name" value="PASTA"/>
    <property type="match status" value="2"/>
</dbReference>
<gene>
    <name evidence="9" type="ORF">GW534_00170</name>
</gene>
<organism evidence="9 10">
    <name type="scientific">Pallidibacillus pasinlerensis</name>
    <dbReference type="NCBI Taxonomy" id="2703818"/>
    <lineage>
        <taxon>Bacteria</taxon>
        <taxon>Bacillati</taxon>
        <taxon>Bacillota</taxon>
        <taxon>Bacilli</taxon>
        <taxon>Bacillales</taxon>
        <taxon>Bacillaceae</taxon>
        <taxon>Pallidibacillus</taxon>
    </lineage>
</organism>
<dbReference type="InterPro" id="IPR005543">
    <property type="entry name" value="PASTA_dom"/>
</dbReference>
<comment type="caution">
    <text evidence="9">The sequence shown here is derived from an EMBL/GenBank/DDBJ whole genome shotgun (WGS) entry which is preliminary data.</text>
</comment>
<dbReference type="EMBL" id="JAACYS010000001">
    <property type="protein sequence ID" value="NCU16189.1"/>
    <property type="molecule type" value="Genomic_DNA"/>
</dbReference>
<dbReference type="PANTHER" id="PTHR30627">
    <property type="entry name" value="PEPTIDOGLYCAN D,D-TRANSPEPTIDASE"/>
    <property type="match status" value="1"/>
</dbReference>
<dbReference type="PROSITE" id="PS51178">
    <property type="entry name" value="PASTA"/>
    <property type="match status" value="1"/>
</dbReference>
<comment type="similarity">
    <text evidence="3">Belongs to the transpeptidase family.</text>
</comment>
<dbReference type="InterPro" id="IPR005311">
    <property type="entry name" value="PBP_dimer"/>
</dbReference>
<dbReference type="InterPro" id="IPR012338">
    <property type="entry name" value="Beta-lactam/transpept-like"/>
</dbReference>
<evidence type="ECO:0000256" key="5">
    <source>
        <dbReference type="ARBA" id="ARBA00023136"/>
    </source>
</evidence>
<feature type="domain" description="PASTA" evidence="8">
    <location>
        <begin position="652"/>
        <end position="711"/>
    </location>
</feature>
<sequence length="733" mass="81541">MKKRKSMNRRALALFTIFSLLFFLLSYRFLVIQITGQAEGKELRAYAQEKYSKEALLEASRGSILDRNGEPLAQDTVTYKLIAILDSSVTPENAETPKHVVDPEKTADVLSQYIDMEKSEIYSILTKDAFQVEFGKAGRDFSYEQKKQIDALKLPGITFVRESKRSYPNGILASHLIGFASLEDPKNHKLVGQMGIEASLNEYLEGKNGKIKYESDRWGIILPTSGAVVDEPENGHEVYLTIDRKIQTFLEEAMNEVNLEYEPVEMMGLVADAKTGAILAMAQRPTFNPNTREGIEENWQNIIVETAYEPGSTFKFVPIAAAIEEGVFNENEKYLSGQFKVEGSKPIYDHNDDGWGEITYAEGIQRSSNVAMANLVKKMGTDTFRNYLDYFKFGMPTGIGLANEASGVIQYRWPRDQYATSYGQGTSVTVLQMIQAMTAITNEGKMMKPYLIEKIVDEDGKIIKDSEMKVVGSPISADTAKKTLQLLETTVSGEHGTGKRFNIDGYPVAGKTGTAQIYEPGKGILTGWNNYLFSFIGAAPADDPELIVYVLVKQPQLDIEKYESGSVPVSKIFNSVMKNSLQYLNIEPDETIEEAAINTIPDYTGKKVDKVITDLSQLKLTPVVIGNGKNVNATMPGVNAKLIENEKVLIVTDGDMVIPDMTGWSKLDVMKFIQATGIDFNIEGNGFVISQNIAPNSIITEESKLEIQLQPPLDRLKVQSEEKDKKDSEEESE</sequence>
<comment type="pathway">
    <text evidence="2">Cell wall biogenesis; peptidoglycan biosynthesis.</text>
</comment>
<evidence type="ECO:0000256" key="2">
    <source>
        <dbReference type="ARBA" id="ARBA00004752"/>
    </source>
</evidence>
<evidence type="ECO:0000313" key="10">
    <source>
        <dbReference type="Proteomes" id="UP000743899"/>
    </source>
</evidence>
<dbReference type="InterPro" id="IPR036138">
    <property type="entry name" value="PBP_dimer_sf"/>
</dbReference>
<dbReference type="Proteomes" id="UP000743899">
    <property type="component" value="Unassembled WGS sequence"/>
</dbReference>
<proteinExistence type="inferred from homology"/>